<organism evidence="1 2">
    <name type="scientific">Austropuccinia psidii MF-1</name>
    <dbReference type="NCBI Taxonomy" id="1389203"/>
    <lineage>
        <taxon>Eukaryota</taxon>
        <taxon>Fungi</taxon>
        <taxon>Dikarya</taxon>
        <taxon>Basidiomycota</taxon>
        <taxon>Pucciniomycotina</taxon>
        <taxon>Pucciniomycetes</taxon>
        <taxon>Pucciniales</taxon>
        <taxon>Sphaerophragmiaceae</taxon>
        <taxon>Austropuccinia</taxon>
    </lineage>
</organism>
<dbReference type="AlphaFoldDB" id="A0A9Q3K211"/>
<proteinExistence type="predicted"/>
<name>A0A9Q3K211_9BASI</name>
<protein>
    <submittedName>
        <fullName evidence="1">Uncharacterized protein</fullName>
    </submittedName>
</protein>
<reference evidence="1" key="1">
    <citation type="submission" date="2021-03" db="EMBL/GenBank/DDBJ databases">
        <title>Draft genome sequence of rust myrtle Austropuccinia psidii MF-1, a brazilian biotype.</title>
        <authorList>
            <person name="Quecine M.C."/>
            <person name="Pachon D.M.R."/>
            <person name="Bonatelli M.L."/>
            <person name="Correr F.H."/>
            <person name="Franceschini L.M."/>
            <person name="Leite T.F."/>
            <person name="Margarido G.R.A."/>
            <person name="Almeida C.A."/>
            <person name="Ferrarezi J.A."/>
            <person name="Labate C.A."/>
        </authorList>
    </citation>
    <scope>NUCLEOTIDE SEQUENCE</scope>
    <source>
        <strain evidence="1">MF-1</strain>
    </source>
</reference>
<dbReference type="EMBL" id="AVOT02089642">
    <property type="protein sequence ID" value="MBW0572201.1"/>
    <property type="molecule type" value="Genomic_DNA"/>
</dbReference>
<evidence type="ECO:0000313" key="2">
    <source>
        <dbReference type="Proteomes" id="UP000765509"/>
    </source>
</evidence>
<sequence>MAIRPSGPIFGQSPPWPLVTTRGHQISSAQDFPSTQGDFSHSFMHPILKAAGVVHIWYYIPLCTIFAQKFNGDVFRTQFHLSKSRSQNPTPILKEDFLIHQSGNPWQQSEDHSRIPITWPCRSWVGNFIQNYSKGHSQRLYILSINCQGIKYFNTPWTTQLVHRGINQSTCMYLAQLGQFIFHCGSSITQFKFQEGQIFIDPIQTI</sequence>
<accession>A0A9Q3K211</accession>
<evidence type="ECO:0000313" key="1">
    <source>
        <dbReference type="EMBL" id="MBW0572201.1"/>
    </source>
</evidence>
<gene>
    <name evidence="1" type="ORF">O181_111916</name>
</gene>
<comment type="caution">
    <text evidence="1">The sequence shown here is derived from an EMBL/GenBank/DDBJ whole genome shotgun (WGS) entry which is preliminary data.</text>
</comment>
<keyword evidence="2" id="KW-1185">Reference proteome</keyword>
<dbReference type="Proteomes" id="UP000765509">
    <property type="component" value="Unassembled WGS sequence"/>
</dbReference>